<feature type="region of interest" description="Disordered" evidence="4">
    <location>
        <begin position="1086"/>
        <end position="1148"/>
    </location>
</feature>
<dbReference type="InterPro" id="IPR049730">
    <property type="entry name" value="SNF2/RAD54-like_C"/>
</dbReference>
<dbReference type="Pfam" id="PF00176">
    <property type="entry name" value="SNF2-rel_dom"/>
    <property type="match status" value="1"/>
</dbReference>
<dbReference type="InterPro" id="IPR000330">
    <property type="entry name" value="SNF2_N"/>
</dbReference>
<feature type="compositionally biased region" description="Basic residues" evidence="4">
    <location>
        <begin position="1444"/>
        <end position="1460"/>
    </location>
</feature>
<dbReference type="SMART" id="SM00487">
    <property type="entry name" value="DEXDc"/>
    <property type="match status" value="1"/>
</dbReference>
<organism evidence="7 8">
    <name type="scientific">Elysia crispata</name>
    <name type="common">lettuce slug</name>
    <dbReference type="NCBI Taxonomy" id="231223"/>
    <lineage>
        <taxon>Eukaryota</taxon>
        <taxon>Metazoa</taxon>
        <taxon>Spiralia</taxon>
        <taxon>Lophotrochozoa</taxon>
        <taxon>Mollusca</taxon>
        <taxon>Gastropoda</taxon>
        <taxon>Heterobranchia</taxon>
        <taxon>Euthyneura</taxon>
        <taxon>Panpulmonata</taxon>
        <taxon>Sacoglossa</taxon>
        <taxon>Placobranchoidea</taxon>
        <taxon>Plakobranchidae</taxon>
        <taxon>Elysia</taxon>
    </lineage>
</organism>
<dbReference type="InterPro" id="IPR057931">
    <property type="entry name" value="RHH_ERCC6L2"/>
</dbReference>
<feature type="domain" description="Helicase ATP-binding" evidence="5">
    <location>
        <begin position="265"/>
        <end position="453"/>
    </location>
</feature>
<dbReference type="SMART" id="SM00490">
    <property type="entry name" value="HELICc"/>
    <property type="match status" value="1"/>
</dbReference>
<evidence type="ECO:0000259" key="6">
    <source>
        <dbReference type="PROSITE" id="PS51194"/>
    </source>
</evidence>
<feature type="compositionally biased region" description="Basic and acidic residues" evidence="4">
    <location>
        <begin position="1238"/>
        <end position="1247"/>
    </location>
</feature>
<gene>
    <name evidence="7" type="ORF">RRG08_029613</name>
</gene>
<dbReference type="InterPro" id="IPR014001">
    <property type="entry name" value="Helicase_ATP-bd"/>
</dbReference>
<feature type="compositionally biased region" description="Polar residues" evidence="4">
    <location>
        <begin position="977"/>
        <end position="1001"/>
    </location>
</feature>
<feature type="region of interest" description="Disordered" evidence="4">
    <location>
        <begin position="1350"/>
        <end position="1400"/>
    </location>
</feature>
<feature type="region of interest" description="Disordered" evidence="4">
    <location>
        <begin position="1564"/>
        <end position="1689"/>
    </location>
</feature>
<feature type="region of interest" description="Disordered" evidence="4">
    <location>
        <begin position="1429"/>
        <end position="1460"/>
    </location>
</feature>
<evidence type="ECO:0000313" key="7">
    <source>
        <dbReference type="EMBL" id="KAK3701140.1"/>
    </source>
</evidence>
<reference evidence="7" key="1">
    <citation type="journal article" date="2023" name="G3 (Bethesda)">
        <title>A reference genome for the long-term kleptoplast-retaining sea slug Elysia crispata morphotype clarki.</title>
        <authorList>
            <person name="Eastman K.E."/>
            <person name="Pendleton A.L."/>
            <person name="Shaikh M.A."/>
            <person name="Suttiyut T."/>
            <person name="Ogas R."/>
            <person name="Tomko P."/>
            <person name="Gavelis G."/>
            <person name="Widhalm J.R."/>
            <person name="Wisecaver J.H."/>
        </authorList>
    </citation>
    <scope>NUCLEOTIDE SEQUENCE</scope>
    <source>
        <strain evidence="7">ECLA1</strain>
    </source>
</reference>
<accession>A0AAE0XPL9</accession>
<proteinExistence type="predicted"/>
<keyword evidence="3" id="KW-0539">Nucleus</keyword>
<keyword evidence="2" id="KW-0378">Hydrolase</keyword>
<keyword evidence="8" id="KW-1185">Reference proteome</keyword>
<sequence length="1789" mass="200435">MNEDTCFHLSNLGNLTRKELSNMSSPDSGFFLPLKGHENSSRLKAKFEHYFDSDDDQSQSSAVEESVGKVSQWKPSPQGKWLQSPTKSRKRCVVASGGNAKYVSPNYRKRVKENPRKAEIEKLDKQVTQSHEKTKTSSLSTSLTKKSRLDIHEYSSEDQEEWEQTISSKDTRKGPSAKMQIEKASPRTPTLHASRELNQLGEKFVNVWHEFSEVDAERPKLPAEPVSAKLDFVLLEDDTQPRIAVPAAINQYLRDYQREGIQFLFEHFMKGTGAILGDDMGLGKTVQVIGFLSALLGKTGCRIDTVHAVPKFIKQMSNDFPDTPPKKATHPFLIIGPTAVLYNWLDELNTWGYFTIGKFHGSDKDACFEDLKKGKLEIVITTFETYRDKVEQLNQIEWEAVIVDEVHKIKGLRAQVTQALRIIKTPCRFGLTGTALQNNMRELWSLLDWAQPKVLGSLEQFENGIVRAIENGQKHDATKRELAHARKQRDKFASIRKKMFLRRTKKLIADQLPNKEDLVVLCRLTDIQVSVYKAILEHPDMQLVLQAEDPCDCGSGKQRASCCYKFRTDGTKVWSLVFSFMHLVLKAANHVGLLIPESDSTRYDQACLGDKEDIDDKAENEKPSAALAKSVFLTAFKEQTQFVDLTRSAAFRTLSDPRYCGKMKILQGLLQVFEKNHDKVLIFSYSTKLLDIIEQYIISQGHEYSRIDGKVSGQRRRDIVLQFNTDPSLFICLISTKAGGLGLNLTGANKVVIFDPNWNPSHDLQAQDRAYRIGQTRDVKVFRLVSAGTIEENIYLRQIYKQQFDEVAIGSVNARRYFHGVQGDKSNQGELFGVKNMFALRTGDACLTMDILKRNERLEKGLAGYDITKYVPAKIETKASNGAFEDEDEDGIEESVSDYEKAEKEEKEEDENFLKDIFGLDHIDLKPSSSTTMEPSKSMNQGSQAMKICSESSHSDGEFSLFPSRKHHRQKGKSRGTLDSTLANNFSHSKGTQKKSVQSHFLDSEASSAQGVASGVGKGLSVSTVSNAFDELFDMSDITFSTARVSAHSSNIADKDKSTKPDSQSGVRVEKVYAFSKSAGLSWLFSDSEDESDDENGERVEAQKASFSSTSEKKQVATSSTFSKKRVQILNPHDQSRQNCKAGSSKSARIKSTFSSEQSFLAGSDILHTHINTGVLGASRAEDHMTRCAIKDVYELNMNTQAPALVCDPLSQPDDEEYGSEKQTKGKGKRKKTLSSQESKEENYDKRQSIKAGTYKLLIGQTPPSIARRQFSELARSKDMSELDLARYVVETSLGCRLDMLKEFYSQKHSKIELVEAVTKLYSITSKSGTAKPEIGIFPSGVDKIRKISDAESSKTTHQTPYKYQTTGTCASSNGERQRKSPGRSSPINPREQPCSSRAPTPFFLEPCTYASDSQESITAKSPKLCHVDASTDSQGYQPVSPPPKRRLSPHIKKVSPVKSKHRTRLRHLQNKDKKEETVTFQHEYQEISTYLPQDKFSNQPDIGMVMQNIQPSEDISSLLHEMGHDGSLSVEEKSVNSSKNIISNSGRSRLPKVQVSHDVIASKTRKGSSMMHIKSSSDKARATSTRRRQAVSVLDDIFGDNPPSSLKEDQVCEGPDSKFDDIPHGTKKCDRRKNKEPSAEAKQSISKIELHGTSTKSDNWTESEIKPAKGNRTPAKIINNRSKDTPGTSTTAAVDAFMDDYNESEILNAIITSSTFHEEAQPTCLHKSSVTRRNREEKKRLQTTMKCVRDKKLLEEEQNAGADFDDLENWGKFNLNHPAPIESESLFS</sequence>
<name>A0AAE0XPL9_9GAST</name>
<feature type="compositionally biased region" description="Basic and acidic residues" evidence="4">
    <location>
        <begin position="1607"/>
        <end position="1640"/>
    </location>
</feature>
<dbReference type="PANTHER" id="PTHR45629">
    <property type="entry name" value="SNF2/RAD54 FAMILY MEMBER"/>
    <property type="match status" value="1"/>
</dbReference>
<dbReference type="GO" id="GO:0005634">
    <property type="term" value="C:nucleus"/>
    <property type="evidence" value="ECO:0007669"/>
    <property type="project" value="UniProtKB-SubCell"/>
</dbReference>
<dbReference type="Pfam" id="PF25806">
    <property type="entry name" value="RHH_ERCC6L2"/>
    <property type="match status" value="1"/>
</dbReference>
<feature type="compositionally biased region" description="Polar residues" evidence="4">
    <location>
        <begin position="1105"/>
        <end position="1122"/>
    </location>
</feature>
<dbReference type="FunFam" id="3.40.50.10810:FF:000019">
    <property type="entry name" value="DNA excision repair protein ERCC-6-like 2 isoform X1"/>
    <property type="match status" value="1"/>
</dbReference>
<feature type="region of interest" description="Disordered" evidence="4">
    <location>
        <begin position="924"/>
        <end position="1001"/>
    </location>
</feature>
<dbReference type="CDD" id="cd18793">
    <property type="entry name" value="SF2_C_SNF"/>
    <property type="match status" value="1"/>
</dbReference>
<dbReference type="SUPFAM" id="SSF52540">
    <property type="entry name" value="P-loop containing nucleoside triphosphate hydrolases"/>
    <property type="match status" value="2"/>
</dbReference>
<feature type="compositionally biased region" description="Polar residues" evidence="4">
    <location>
        <begin position="927"/>
        <end position="944"/>
    </location>
</feature>
<feature type="compositionally biased region" description="Basic and acidic residues" evidence="4">
    <location>
        <begin position="112"/>
        <end position="135"/>
    </location>
</feature>
<evidence type="ECO:0000256" key="3">
    <source>
        <dbReference type="ARBA" id="ARBA00023242"/>
    </source>
</evidence>
<dbReference type="Proteomes" id="UP001283361">
    <property type="component" value="Unassembled WGS sequence"/>
</dbReference>
<dbReference type="InterPro" id="IPR038718">
    <property type="entry name" value="SNF2-like_sf"/>
</dbReference>
<evidence type="ECO:0000256" key="4">
    <source>
        <dbReference type="SAM" id="MobiDB-lite"/>
    </source>
</evidence>
<feature type="compositionally biased region" description="Polar residues" evidence="4">
    <location>
        <begin position="1356"/>
        <end position="1375"/>
    </location>
</feature>
<comment type="caution">
    <text evidence="7">The sequence shown here is derived from an EMBL/GenBank/DDBJ whole genome shotgun (WGS) entry which is preliminary data.</text>
</comment>
<evidence type="ECO:0000313" key="8">
    <source>
        <dbReference type="Proteomes" id="UP001283361"/>
    </source>
</evidence>
<dbReference type="EMBL" id="JAWDGP010007897">
    <property type="protein sequence ID" value="KAK3701140.1"/>
    <property type="molecule type" value="Genomic_DNA"/>
</dbReference>
<dbReference type="GO" id="GO:0005524">
    <property type="term" value="F:ATP binding"/>
    <property type="evidence" value="ECO:0007669"/>
    <property type="project" value="InterPro"/>
</dbReference>
<feature type="region of interest" description="Disordered" evidence="4">
    <location>
        <begin position="1766"/>
        <end position="1789"/>
    </location>
</feature>
<evidence type="ECO:0000259" key="5">
    <source>
        <dbReference type="PROSITE" id="PS51192"/>
    </source>
</evidence>
<feature type="region of interest" description="Disordered" evidence="4">
    <location>
        <begin position="109"/>
        <end position="190"/>
    </location>
</feature>
<evidence type="ECO:0000256" key="2">
    <source>
        <dbReference type="ARBA" id="ARBA00022801"/>
    </source>
</evidence>
<dbReference type="PROSITE" id="PS51194">
    <property type="entry name" value="HELICASE_CTER"/>
    <property type="match status" value="1"/>
</dbReference>
<dbReference type="Gene3D" id="3.40.50.300">
    <property type="entry name" value="P-loop containing nucleotide triphosphate hydrolases"/>
    <property type="match status" value="1"/>
</dbReference>
<feature type="compositionally biased region" description="Basic residues" evidence="4">
    <location>
        <begin position="964"/>
        <end position="974"/>
    </location>
</feature>
<dbReference type="Pfam" id="PF00271">
    <property type="entry name" value="Helicase_C"/>
    <property type="match status" value="1"/>
</dbReference>
<dbReference type="Gene3D" id="3.40.50.10810">
    <property type="entry name" value="Tandem AAA-ATPase domain"/>
    <property type="match status" value="1"/>
</dbReference>
<feature type="compositionally biased region" description="Polar residues" evidence="4">
    <location>
        <begin position="1642"/>
        <end position="1663"/>
    </location>
</feature>
<feature type="domain" description="Helicase C-terminal" evidence="6">
    <location>
        <begin position="664"/>
        <end position="815"/>
    </location>
</feature>
<dbReference type="PANTHER" id="PTHR45629:SF7">
    <property type="entry name" value="DNA EXCISION REPAIR PROTEIN ERCC-6-RELATED"/>
    <property type="match status" value="1"/>
</dbReference>
<evidence type="ECO:0008006" key="9">
    <source>
        <dbReference type="Google" id="ProtNLM"/>
    </source>
</evidence>
<dbReference type="InterPro" id="IPR027417">
    <property type="entry name" value="P-loop_NTPase"/>
</dbReference>
<feature type="compositionally biased region" description="Polar residues" evidence="4">
    <location>
        <begin position="1137"/>
        <end position="1148"/>
    </location>
</feature>
<protein>
    <recommendedName>
        <fullName evidence="9">DNA excision repair protein ERCC-6-like 2</fullName>
    </recommendedName>
</protein>
<evidence type="ECO:0000256" key="1">
    <source>
        <dbReference type="ARBA" id="ARBA00004123"/>
    </source>
</evidence>
<feature type="region of interest" description="Disordered" evidence="4">
    <location>
        <begin position="1205"/>
        <end position="1247"/>
    </location>
</feature>
<dbReference type="GO" id="GO:0016787">
    <property type="term" value="F:hydrolase activity"/>
    <property type="evidence" value="ECO:0007669"/>
    <property type="project" value="UniProtKB-KW"/>
</dbReference>
<dbReference type="PROSITE" id="PS51192">
    <property type="entry name" value="HELICASE_ATP_BIND_1"/>
    <property type="match status" value="1"/>
</dbReference>
<feature type="compositionally biased region" description="Acidic residues" evidence="4">
    <location>
        <begin position="1087"/>
        <end position="1096"/>
    </location>
</feature>
<dbReference type="InterPro" id="IPR001650">
    <property type="entry name" value="Helicase_C-like"/>
</dbReference>
<dbReference type="InterPro" id="IPR050496">
    <property type="entry name" value="SNF2_RAD54_helicase_repair"/>
</dbReference>
<comment type="subcellular location">
    <subcellularLocation>
        <location evidence="1">Nucleus</location>
    </subcellularLocation>
</comment>
<feature type="region of interest" description="Disordered" evidence="4">
    <location>
        <begin position="53"/>
        <end position="93"/>
    </location>
</feature>
<feature type="compositionally biased region" description="Polar residues" evidence="4">
    <location>
        <begin position="1383"/>
        <end position="1399"/>
    </location>
</feature>